<evidence type="ECO:0000313" key="2">
    <source>
        <dbReference type="Proteomes" id="UP000295325"/>
    </source>
</evidence>
<dbReference type="RefSeq" id="WP_341472340.1">
    <property type="nucleotide sequence ID" value="NZ_SOAZ01000020.1"/>
</dbReference>
<dbReference type="SUPFAM" id="SSF56112">
    <property type="entry name" value="Protein kinase-like (PK-like)"/>
    <property type="match status" value="1"/>
</dbReference>
<keyword evidence="2" id="KW-1185">Reference proteome</keyword>
<dbReference type="InterPro" id="IPR011009">
    <property type="entry name" value="Kinase-like_dom_sf"/>
</dbReference>
<accession>A0A4V3ESF4</accession>
<sequence>MIIKKYGEYDITKLKFIGKGMQGSVYKIDDNKCIKIFESEKICKQEVDTLNMAQGNPHFPRIFSWGKNFIVREYVDGIELDKYLKENPLTLDLSEKMVRLYEAMVEVGYKRCDAILFHIFLTKDGSLRMIDTARMMKKTVVYPKIMMEELDKLGYKDIFLSHVKMLRPSLYELWKHNKQIL</sequence>
<evidence type="ECO:0000313" key="1">
    <source>
        <dbReference type="EMBL" id="TDT51232.1"/>
    </source>
</evidence>
<dbReference type="AlphaFoldDB" id="A0A4V3ESF4"/>
<reference evidence="1 2" key="1">
    <citation type="submission" date="2019-03" db="EMBL/GenBank/DDBJ databases">
        <title>Genomic Encyclopedia of Type Strains, Phase IV (KMG-IV): sequencing the most valuable type-strain genomes for metagenomic binning, comparative biology and taxonomic classification.</title>
        <authorList>
            <person name="Goeker M."/>
        </authorList>
    </citation>
    <scope>NUCLEOTIDE SEQUENCE [LARGE SCALE GENOMIC DNA]</scope>
    <source>
        <strain evidence="1 2">DSM 24455</strain>
    </source>
</reference>
<dbReference type="EMBL" id="SOAZ01000020">
    <property type="protein sequence ID" value="TDT51232.1"/>
    <property type="molecule type" value="Genomic_DNA"/>
</dbReference>
<name>A0A4V3ESF4_9CLOT</name>
<proteinExistence type="predicted"/>
<evidence type="ECO:0008006" key="3">
    <source>
        <dbReference type="Google" id="ProtNLM"/>
    </source>
</evidence>
<comment type="caution">
    <text evidence="1">The sequence shown here is derived from an EMBL/GenBank/DDBJ whole genome shotgun (WGS) entry which is preliminary data.</text>
</comment>
<organism evidence="1 2">
    <name type="scientific">Fonticella tunisiensis</name>
    <dbReference type="NCBI Taxonomy" id="1096341"/>
    <lineage>
        <taxon>Bacteria</taxon>
        <taxon>Bacillati</taxon>
        <taxon>Bacillota</taxon>
        <taxon>Clostridia</taxon>
        <taxon>Eubacteriales</taxon>
        <taxon>Clostridiaceae</taxon>
        <taxon>Fonticella</taxon>
    </lineage>
</organism>
<gene>
    <name evidence="1" type="ORF">EDD71_12013</name>
</gene>
<protein>
    <recommendedName>
        <fullName evidence="3">Protein kinase domain-containing protein</fullName>
    </recommendedName>
</protein>
<dbReference type="Gene3D" id="1.10.510.10">
    <property type="entry name" value="Transferase(Phosphotransferase) domain 1"/>
    <property type="match status" value="1"/>
</dbReference>
<dbReference type="Proteomes" id="UP000295325">
    <property type="component" value="Unassembled WGS sequence"/>
</dbReference>